<dbReference type="Pfam" id="PF02197">
    <property type="entry name" value="RIIa"/>
    <property type="match status" value="1"/>
</dbReference>
<dbReference type="CDD" id="cd12101">
    <property type="entry name" value="DD_RIalpha_PKA"/>
    <property type="match status" value="1"/>
</dbReference>
<dbReference type="Proteomes" id="UP000823872">
    <property type="component" value="Chromosome E1"/>
</dbReference>
<evidence type="ECO:0000256" key="10">
    <source>
        <dbReference type="ARBA" id="ARBA00023149"/>
    </source>
</evidence>
<dbReference type="InterPro" id="IPR003117">
    <property type="entry name" value="cAMP_dep_PK_reg_su_I/II_a/b"/>
</dbReference>
<feature type="domain" description="Cyclic nucleotide-binding" evidence="15">
    <location>
        <begin position="325"/>
        <end position="440"/>
    </location>
</feature>
<dbReference type="Pfam" id="PF00027">
    <property type="entry name" value="cNMP_binding"/>
    <property type="match status" value="2"/>
</dbReference>
<dbReference type="PROSITE" id="PS00888">
    <property type="entry name" value="CNMP_BINDING_1"/>
    <property type="match status" value="2"/>
</dbReference>
<comment type="function">
    <text evidence="12">Regulatory subunit of the cAMP-dependent protein kinases involved in cAMP signaling in cells.</text>
</comment>
<dbReference type="PRINTS" id="PR00103">
    <property type="entry name" value="CAMPKINASE"/>
</dbReference>
<evidence type="ECO:0000256" key="5">
    <source>
        <dbReference type="ARBA" id="ARBA00022566"/>
    </source>
</evidence>
<dbReference type="SMART" id="SM00394">
    <property type="entry name" value="RIIa"/>
    <property type="match status" value="1"/>
</dbReference>
<comment type="subcellular location">
    <subcellularLocation>
        <location evidence="1">Cell membrane</location>
    </subcellularLocation>
</comment>
<dbReference type="Ensembl" id="ENSFCTT00005023890.1">
    <property type="protein sequence ID" value="ENSFCTP00005015604.1"/>
    <property type="gene ID" value="ENSFCTG00005008547.1"/>
</dbReference>
<evidence type="ECO:0000256" key="11">
    <source>
        <dbReference type="ARBA" id="ARBA00023157"/>
    </source>
</evidence>
<evidence type="ECO:0000256" key="6">
    <source>
        <dbReference type="ARBA" id="ARBA00022737"/>
    </source>
</evidence>
<reference evidence="16" key="2">
    <citation type="submission" date="2025-08" db="UniProtKB">
        <authorList>
            <consortium name="Ensembl"/>
        </authorList>
    </citation>
    <scope>IDENTIFICATION</scope>
    <source>
        <strain evidence="16">breed Abyssinian</strain>
    </source>
</reference>
<evidence type="ECO:0000256" key="13">
    <source>
        <dbReference type="ARBA" id="ARBA00039637"/>
    </source>
</evidence>
<keyword evidence="10" id="KW-0114">cAMP</keyword>
<dbReference type="PROSITE" id="PS50042">
    <property type="entry name" value="CNMP_BINDING_3"/>
    <property type="match status" value="2"/>
</dbReference>
<evidence type="ECO:0000313" key="17">
    <source>
        <dbReference type="Proteomes" id="UP000823872"/>
    </source>
</evidence>
<feature type="domain" description="Cyclic nucleotide-binding" evidence="15">
    <location>
        <begin position="456"/>
        <end position="577"/>
    </location>
</feature>
<feature type="region of interest" description="Disordered" evidence="14">
    <location>
        <begin position="253"/>
        <end position="284"/>
    </location>
</feature>
<keyword evidence="5" id="KW-0116">cAMP-binding</keyword>
<keyword evidence="3" id="KW-1003">Cell membrane</keyword>
<proteinExistence type="inferred from homology"/>
<sequence length="582" mass="65040">MHPDKSFSVSRAHRPAWPPLTTAPPEGRAARSAKRTLGRARISWTGWRARARRPARCRPGAGCAAGRAHPGRPPLPRIRRGRRLLRGLETAGISPPRPRVLPQQGAAGRSRPPVIRDAPRGSARVGGGGWREGEKAEAAREAGVRVGRSEEWRRGAEQRGELPQAAPSTSGEQKEEYRGPVVSRQEQTAMASGSTASDEERSLRECELYVQKHNIQALLKDSIVQLCTARPERPMAFLREYFERLEKEEAKQIQNLQKASARADSREDEISPPPPNPVVKGRRRRGAISAEVYTEEDAASYVRKVIPKDYKTMAALAKAIEKNVLFSHLDDNERSDIFDAMFPVSFIAGETVIQQGDEGDNFYVIDQGEMDVYVNNEWATSVGEGGSFGELALIYGTPRAATVKAKTNVKLWGIDRDSYRRILMGSTLRKRKMYEEFLSKVSILVMKNTKLKFDQVRKSLDKWERLTVADALEPVQFEDGQKIVVQGEPGDEFFIILEGSAAVLQRRSENEEFVEVGRLGPSDYFGEIALLMNRPRAATVVARGPLKCVKLDRPRFERVLGPCSDILKRNIQQYNSFVSLSV</sequence>
<evidence type="ECO:0000256" key="9">
    <source>
        <dbReference type="ARBA" id="ARBA00023136"/>
    </source>
</evidence>
<dbReference type="SUPFAM" id="SSF47391">
    <property type="entry name" value="Dimerization-anchoring domain of cAMP-dependent PK regulatory subunit"/>
    <property type="match status" value="1"/>
</dbReference>
<dbReference type="CDD" id="cd00038">
    <property type="entry name" value="CAP_ED"/>
    <property type="match status" value="2"/>
</dbReference>
<reference evidence="16" key="3">
    <citation type="submission" date="2025-09" db="UniProtKB">
        <authorList>
            <consortium name="Ensembl"/>
        </authorList>
    </citation>
    <scope>IDENTIFICATION</scope>
    <source>
        <strain evidence="16">breed Abyssinian</strain>
    </source>
</reference>
<keyword evidence="17" id="KW-1185">Reference proteome</keyword>
<dbReference type="GeneTree" id="ENSGT00940000155148"/>
<reference evidence="16 17" key="1">
    <citation type="submission" date="2021-02" db="EMBL/GenBank/DDBJ databases">
        <title>Safari Cat Assemblies.</title>
        <authorList>
            <person name="Bredemeyer K.R."/>
            <person name="Murphy W.J."/>
        </authorList>
    </citation>
    <scope>NUCLEOTIDE SEQUENCE [LARGE SCALE GENOMIC DNA]</scope>
</reference>
<evidence type="ECO:0000256" key="7">
    <source>
        <dbReference type="ARBA" id="ARBA00022741"/>
    </source>
</evidence>
<gene>
    <name evidence="16" type="primary">PRKAR1A</name>
</gene>
<keyword evidence="4" id="KW-0597">Phosphoprotein</keyword>
<dbReference type="InterPro" id="IPR018488">
    <property type="entry name" value="cNMP-bd_CS"/>
</dbReference>
<evidence type="ECO:0000256" key="12">
    <source>
        <dbReference type="ARBA" id="ARBA00037751"/>
    </source>
</evidence>
<evidence type="ECO:0000256" key="14">
    <source>
        <dbReference type="SAM" id="MobiDB-lite"/>
    </source>
</evidence>
<dbReference type="PANTHER" id="PTHR11635:SF129">
    <property type="entry name" value="CAMP-DEPENDENT PROTEIN KINASE TYPE I-ALPHA REGULATORY SUBUNIT"/>
    <property type="match status" value="1"/>
</dbReference>
<organism evidence="16 17">
    <name type="scientific">Felis catus</name>
    <name type="common">Cat</name>
    <name type="synonym">Felis silvestris catus</name>
    <dbReference type="NCBI Taxonomy" id="9685"/>
    <lineage>
        <taxon>Eukaryota</taxon>
        <taxon>Metazoa</taxon>
        <taxon>Chordata</taxon>
        <taxon>Craniata</taxon>
        <taxon>Vertebrata</taxon>
        <taxon>Euteleostomi</taxon>
        <taxon>Mammalia</taxon>
        <taxon>Eutheria</taxon>
        <taxon>Laurasiatheria</taxon>
        <taxon>Carnivora</taxon>
        <taxon>Feliformia</taxon>
        <taxon>Felidae</taxon>
        <taxon>Felinae</taxon>
        <taxon>Felis</taxon>
    </lineage>
</organism>
<protein>
    <recommendedName>
        <fullName evidence="13">cAMP-dependent protein kinase type I-alpha regulatory subunit</fullName>
    </recommendedName>
</protein>
<keyword evidence="6" id="KW-0677">Repeat</keyword>
<dbReference type="InterPro" id="IPR014710">
    <property type="entry name" value="RmlC-like_jellyroll"/>
</dbReference>
<evidence type="ECO:0000256" key="1">
    <source>
        <dbReference type="ARBA" id="ARBA00004236"/>
    </source>
</evidence>
<dbReference type="InterPro" id="IPR000595">
    <property type="entry name" value="cNMP-bd_dom"/>
</dbReference>
<evidence type="ECO:0000259" key="15">
    <source>
        <dbReference type="PROSITE" id="PS50042"/>
    </source>
</evidence>
<feature type="region of interest" description="Disordered" evidence="14">
    <location>
        <begin position="1"/>
        <end position="201"/>
    </location>
</feature>
<keyword evidence="8" id="KW-0007">Acetylation</keyword>
<dbReference type="Gene3D" id="1.20.890.10">
    <property type="entry name" value="cAMP-dependent protein kinase regulatory subunit, dimerization-anchoring domain"/>
    <property type="match status" value="1"/>
</dbReference>
<dbReference type="SMART" id="SM00100">
    <property type="entry name" value="cNMP"/>
    <property type="match status" value="2"/>
</dbReference>
<dbReference type="PROSITE" id="PS00889">
    <property type="entry name" value="CNMP_BINDING_2"/>
    <property type="match status" value="2"/>
</dbReference>
<dbReference type="InterPro" id="IPR018490">
    <property type="entry name" value="cNMP-bd_dom_sf"/>
</dbReference>
<feature type="compositionally biased region" description="Polar residues" evidence="14">
    <location>
        <begin position="184"/>
        <end position="196"/>
    </location>
</feature>
<keyword evidence="11" id="KW-1015">Disulfide bond</keyword>
<feature type="compositionally biased region" description="Low complexity" evidence="14">
    <location>
        <begin position="57"/>
        <end position="68"/>
    </location>
</feature>
<dbReference type="PANTHER" id="PTHR11635">
    <property type="entry name" value="CAMP-DEPENDENT PROTEIN KINASE REGULATORY CHAIN"/>
    <property type="match status" value="1"/>
</dbReference>
<dbReference type="SUPFAM" id="SSF51206">
    <property type="entry name" value="cAMP-binding domain-like"/>
    <property type="match status" value="2"/>
</dbReference>
<evidence type="ECO:0000256" key="4">
    <source>
        <dbReference type="ARBA" id="ARBA00022553"/>
    </source>
</evidence>
<name>A0ABI7X0D1_FELCA</name>
<accession>A0ABI7X0D1</accession>
<evidence type="ECO:0000256" key="3">
    <source>
        <dbReference type="ARBA" id="ARBA00022475"/>
    </source>
</evidence>
<evidence type="ECO:0000256" key="8">
    <source>
        <dbReference type="ARBA" id="ARBA00022990"/>
    </source>
</evidence>
<dbReference type="Gene3D" id="2.60.120.10">
    <property type="entry name" value="Jelly Rolls"/>
    <property type="match status" value="2"/>
</dbReference>
<comment type="similarity">
    <text evidence="2">Belongs to the cAMP-dependent kinase regulatory chain family.</text>
</comment>
<evidence type="ECO:0000313" key="16">
    <source>
        <dbReference type="Ensembl" id="ENSFCTP00005015604.1"/>
    </source>
</evidence>
<keyword evidence="7" id="KW-0547">Nucleotide-binding</keyword>
<feature type="compositionally biased region" description="Basic and acidic residues" evidence="14">
    <location>
        <begin position="131"/>
        <end position="160"/>
    </location>
</feature>
<dbReference type="InterPro" id="IPR050503">
    <property type="entry name" value="cAMP-dep_PK_reg_su-like"/>
</dbReference>
<keyword evidence="9" id="KW-0472">Membrane</keyword>
<evidence type="ECO:0000256" key="2">
    <source>
        <dbReference type="ARBA" id="ARBA00005753"/>
    </source>
</evidence>